<evidence type="ECO:0000313" key="10">
    <source>
        <dbReference type="EMBL" id="MDN4481218.1"/>
    </source>
</evidence>
<evidence type="ECO:0000256" key="2">
    <source>
        <dbReference type="ARBA" id="ARBA00022448"/>
    </source>
</evidence>
<feature type="transmembrane region" description="Helical" evidence="7">
    <location>
        <begin position="126"/>
        <end position="145"/>
    </location>
</feature>
<dbReference type="CDD" id="cd06261">
    <property type="entry name" value="TM_PBP2"/>
    <property type="match status" value="1"/>
</dbReference>
<comment type="caution">
    <text evidence="10">The sequence shown here is derived from an EMBL/GenBank/DDBJ whole genome shotgun (WGS) entry which is preliminary data.</text>
</comment>
<organism evidence="10 11">
    <name type="scientific">Demequina muriae</name>
    <dbReference type="NCBI Taxonomy" id="3051664"/>
    <lineage>
        <taxon>Bacteria</taxon>
        <taxon>Bacillati</taxon>
        <taxon>Actinomycetota</taxon>
        <taxon>Actinomycetes</taxon>
        <taxon>Micrococcales</taxon>
        <taxon>Demequinaceae</taxon>
        <taxon>Demequina</taxon>
    </lineage>
</organism>
<comment type="similarity">
    <text evidence="7">Belongs to the binding-protein-dependent transport system permease family.</text>
</comment>
<evidence type="ECO:0000256" key="7">
    <source>
        <dbReference type="RuleBase" id="RU363032"/>
    </source>
</evidence>
<evidence type="ECO:0000256" key="6">
    <source>
        <dbReference type="ARBA" id="ARBA00023136"/>
    </source>
</evidence>
<keyword evidence="4 7" id="KW-0812">Transmembrane</keyword>
<proteinExistence type="inferred from homology"/>
<dbReference type="InterPro" id="IPR000515">
    <property type="entry name" value="MetI-like"/>
</dbReference>
<evidence type="ECO:0000256" key="8">
    <source>
        <dbReference type="SAM" id="MobiDB-lite"/>
    </source>
</evidence>
<keyword evidence="5 7" id="KW-1133">Transmembrane helix</keyword>
<dbReference type="InterPro" id="IPR051393">
    <property type="entry name" value="ABC_transporter_permease"/>
</dbReference>
<sequence>MTALEASGTGTGPATDAKASVAGSTPVTPAAYNPRRDRRRKWLEIVIFVGPALLLFLVFVIFPMIMAARYSLYKWDSRQPFELAEFIGFDNYTRALMGGTDPETKEIFWKAYAQPFWNAVGNNAQIIALSMLVQLPIAMIIALVLNRKFPGRSSVRLIIFAPYVLSEVVAGLMWLMLLDPRGPVTEMLAAIGISDPAGGWLEDPQAGFWTFFFIVSWKYIGLAIILFLAGLSGVPPELQEAASIDGASWWQVQWRINIPLIGPTVRVWAFLSIIGSIQLFDMAWVLNKGGSTGQYSTIATLMVDIGTQRNDGGYASALAIIMFIFSMVAAITYMTIVMRRDNGARAGKGA</sequence>
<keyword evidence="6 7" id="KW-0472">Membrane</keyword>
<gene>
    <name evidence="10" type="ORF">QQX02_09810</name>
</gene>
<evidence type="ECO:0000256" key="1">
    <source>
        <dbReference type="ARBA" id="ARBA00004651"/>
    </source>
</evidence>
<protein>
    <submittedName>
        <fullName evidence="10">Sugar ABC transporter permease</fullName>
    </submittedName>
</protein>
<feature type="transmembrane region" description="Helical" evidence="7">
    <location>
        <begin position="157"/>
        <end position="177"/>
    </location>
</feature>
<dbReference type="Gene3D" id="1.10.3720.10">
    <property type="entry name" value="MetI-like"/>
    <property type="match status" value="1"/>
</dbReference>
<dbReference type="SUPFAM" id="SSF161098">
    <property type="entry name" value="MetI-like"/>
    <property type="match status" value="1"/>
</dbReference>
<dbReference type="PANTHER" id="PTHR30193:SF37">
    <property type="entry name" value="INNER MEMBRANE ABC TRANSPORTER PERMEASE PROTEIN YCJO"/>
    <property type="match status" value="1"/>
</dbReference>
<keyword evidence="2 7" id="KW-0813">Transport</keyword>
<dbReference type="PANTHER" id="PTHR30193">
    <property type="entry name" value="ABC TRANSPORTER PERMEASE PROTEIN"/>
    <property type="match status" value="1"/>
</dbReference>
<feature type="transmembrane region" description="Helical" evidence="7">
    <location>
        <begin position="208"/>
        <end position="229"/>
    </location>
</feature>
<evidence type="ECO:0000256" key="3">
    <source>
        <dbReference type="ARBA" id="ARBA00022475"/>
    </source>
</evidence>
<dbReference type="Proteomes" id="UP001172708">
    <property type="component" value="Unassembled WGS sequence"/>
</dbReference>
<evidence type="ECO:0000313" key="11">
    <source>
        <dbReference type="Proteomes" id="UP001172708"/>
    </source>
</evidence>
<evidence type="ECO:0000256" key="4">
    <source>
        <dbReference type="ARBA" id="ARBA00022692"/>
    </source>
</evidence>
<accession>A0ABT8GIE5</accession>
<keyword evidence="3" id="KW-1003">Cell membrane</keyword>
<feature type="transmembrane region" description="Helical" evidence="7">
    <location>
        <begin position="265"/>
        <end position="286"/>
    </location>
</feature>
<feature type="domain" description="ABC transmembrane type-1" evidence="9">
    <location>
        <begin position="120"/>
        <end position="333"/>
    </location>
</feature>
<dbReference type="EMBL" id="JAUHQA010000001">
    <property type="protein sequence ID" value="MDN4481218.1"/>
    <property type="molecule type" value="Genomic_DNA"/>
</dbReference>
<dbReference type="Pfam" id="PF00528">
    <property type="entry name" value="BPD_transp_1"/>
    <property type="match status" value="1"/>
</dbReference>
<comment type="subcellular location">
    <subcellularLocation>
        <location evidence="1 7">Cell membrane</location>
        <topology evidence="1 7">Multi-pass membrane protein</topology>
    </subcellularLocation>
</comment>
<evidence type="ECO:0000256" key="5">
    <source>
        <dbReference type="ARBA" id="ARBA00022989"/>
    </source>
</evidence>
<keyword evidence="11" id="KW-1185">Reference proteome</keyword>
<reference evidence="10" key="1">
    <citation type="submission" date="2023-06" db="EMBL/GenBank/DDBJ databases">
        <title>Egi l300058.</title>
        <authorList>
            <person name="Gao L."/>
            <person name="Fang B.-Z."/>
            <person name="Li W.-J."/>
        </authorList>
    </citation>
    <scope>NUCLEOTIDE SEQUENCE</scope>
    <source>
        <strain evidence="10">EGI L300058</strain>
    </source>
</reference>
<feature type="transmembrane region" description="Helical" evidence="7">
    <location>
        <begin position="314"/>
        <end position="336"/>
    </location>
</feature>
<dbReference type="RefSeq" id="WP_301142767.1">
    <property type="nucleotide sequence ID" value="NZ_JAUHQA010000001.1"/>
</dbReference>
<name>A0ABT8GIE5_9MICO</name>
<feature type="region of interest" description="Disordered" evidence="8">
    <location>
        <begin position="1"/>
        <end position="22"/>
    </location>
</feature>
<dbReference type="PROSITE" id="PS50928">
    <property type="entry name" value="ABC_TM1"/>
    <property type="match status" value="1"/>
</dbReference>
<evidence type="ECO:0000259" key="9">
    <source>
        <dbReference type="PROSITE" id="PS50928"/>
    </source>
</evidence>
<feature type="transmembrane region" description="Helical" evidence="7">
    <location>
        <begin position="45"/>
        <end position="68"/>
    </location>
</feature>
<dbReference type="InterPro" id="IPR035906">
    <property type="entry name" value="MetI-like_sf"/>
</dbReference>